<sequence>MPVALGPLEGVRVVDMTTSYAGPTAAMYLGDLGATVIKVERPGTGDDTRAWGPPFVDGESAWFASANRNKKSVVLDIRAPEGRDVLLRLLDTADVFLHNVNPAKVHGLGIDGERLRSRNPRLVYCAMSGFGSDGPDSGLPGYDLVAQARSGLMSVTGESGRSPQRVSTALSDVVTGMCAAIAVNAALVRQRVSGAGEIIDVSLLDADLALMAPRIAAFHAGEPEPAPSGGTDSVLAVYQPFETADRTMVVAVGNDAMWQRLCAALDLPELAADPALAHNAGRREQRARVTEAIAGRLATRPAADWLRILGEAGVPVAIVHTLSEVVKDPQVVARGAVLPVPGSGDGLVTVRSPFRLSSTAARNERFPALGEHTRQVLLGLGYNEEEITRMRCTGVIAEAAEPVDAGGEAAAS</sequence>
<reference evidence="2 3" key="1">
    <citation type="submission" date="2018-11" db="EMBL/GenBank/DDBJ databases">
        <title>Sequencing the genomes of 1000 actinobacteria strains.</title>
        <authorList>
            <person name="Klenk H.-P."/>
        </authorList>
    </citation>
    <scope>NUCLEOTIDE SEQUENCE [LARGE SCALE GENOMIC DNA]</scope>
    <source>
        <strain evidence="2 3">DSM 44348</strain>
    </source>
</reference>
<protein>
    <submittedName>
        <fullName evidence="2">Crotonobetainyl-CoA:carnitine CoA-transferase CaiB-like acyl-CoA transferase</fullName>
    </submittedName>
</protein>
<keyword evidence="3" id="KW-1185">Reference proteome</keyword>
<dbReference type="GeneID" id="301842341"/>
<gene>
    <name evidence="2" type="ORF">EDD35_0874</name>
</gene>
<dbReference type="GO" id="GO:0008410">
    <property type="term" value="F:CoA-transferase activity"/>
    <property type="evidence" value="ECO:0007669"/>
    <property type="project" value="TreeGrafter"/>
</dbReference>
<dbReference type="InterPro" id="IPR044855">
    <property type="entry name" value="CoA-Trfase_III_dom3_sf"/>
</dbReference>
<dbReference type="EMBL" id="RKHY01000001">
    <property type="protein sequence ID" value="ROS38591.1"/>
    <property type="molecule type" value="Genomic_DNA"/>
</dbReference>
<evidence type="ECO:0000313" key="2">
    <source>
        <dbReference type="EMBL" id="ROS38591.1"/>
    </source>
</evidence>
<proteinExistence type="predicted"/>
<accession>A0A3N2GPR3</accession>
<evidence type="ECO:0000313" key="3">
    <source>
        <dbReference type="Proteomes" id="UP000274843"/>
    </source>
</evidence>
<organism evidence="2 3">
    <name type="scientific">Amycolatopsis thermoflava</name>
    <dbReference type="NCBI Taxonomy" id="84480"/>
    <lineage>
        <taxon>Bacteria</taxon>
        <taxon>Bacillati</taxon>
        <taxon>Actinomycetota</taxon>
        <taxon>Actinomycetes</taxon>
        <taxon>Pseudonocardiales</taxon>
        <taxon>Pseudonocardiaceae</taxon>
        <taxon>Amycolatopsis</taxon>
        <taxon>Amycolatopsis methanolica group</taxon>
    </lineage>
</organism>
<dbReference type="RefSeq" id="WP_123682928.1">
    <property type="nucleotide sequence ID" value="NZ_RKHY01000001.1"/>
</dbReference>
<dbReference type="PANTHER" id="PTHR48207:SF3">
    <property type="entry name" value="SUCCINATE--HYDROXYMETHYLGLUTARATE COA-TRANSFERASE"/>
    <property type="match status" value="1"/>
</dbReference>
<dbReference type="Proteomes" id="UP000274843">
    <property type="component" value="Unassembled WGS sequence"/>
</dbReference>
<name>A0A3N2GPR3_9PSEU</name>
<dbReference type="InterPro" id="IPR003673">
    <property type="entry name" value="CoA-Trfase_fam_III"/>
</dbReference>
<dbReference type="Pfam" id="PF02515">
    <property type="entry name" value="CoA_transf_3"/>
    <property type="match status" value="1"/>
</dbReference>
<comment type="caution">
    <text evidence="2">The sequence shown here is derived from an EMBL/GenBank/DDBJ whole genome shotgun (WGS) entry which is preliminary data.</text>
</comment>
<dbReference type="Gene3D" id="3.30.1540.10">
    <property type="entry name" value="formyl-coa transferase, domain 3"/>
    <property type="match status" value="1"/>
</dbReference>
<dbReference type="AlphaFoldDB" id="A0A3N2GPR3"/>
<dbReference type="Gene3D" id="3.40.50.10540">
    <property type="entry name" value="Crotonobetainyl-coa:carnitine coa-transferase, domain 1"/>
    <property type="match status" value="1"/>
</dbReference>
<dbReference type="InterPro" id="IPR023606">
    <property type="entry name" value="CoA-Trfase_III_dom_1_sf"/>
</dbReference>
<dbReference type="PANTHER" id="PTHR48207">
    <property type="entry name" value="SUCCINATE--HYDROXYMETHYLGLUTARATE COA-TRANSFERASE"/>
    <property type="match status" value="1"/>
</dbReference>
<dbReference type="InterPro" id="IPR050483">
    <property type="entry name" value="CoA-transferase_III_domain"/>
</dbReference>
<evidence type="ECO:0000256" key="1">
    <source>
        <dbReference type="ARBA" id="ARBA00022679"/>
    </source>
</evidence>
<dbReference type="SUPFAM" id="SSF89796">
    <property type="entry name" value="CoA-transferase family III (CaiB/BaiF)"/>
    <property type="match status" value="1"/>
</dbReference>
<keyword evidence="1 2" id="KW-0808">Transferase</keyword>